<dbReference type="EMBL" id="WQLW01000013">
    <property type="protein sequence ID" value="MVO10523.1"/>
    <property type="molecule type" value="Genomic_DNA"/>
</dbReference>
<evidence type="ECO:0000313" key="2">
    <source>
        <dbReference type="EMBL" id="MVO10523.1"/>
    </source>
</evidence>
<dbReference type="OrthoDB" id="8563833at2"/>
<accession>A0A6I4IUG8</accession>
<dbReference type="Proteomes" id="UP000431264">
    <property type="component" value="Unassembled WGS sequence"/>
</dbReference>
<organism evidence="2 3">
    <name type="scientific">Flavobacterium profundi</name>
    <dbReference type="NCBI Taxonomy" id="1774945"/>
    <lineage>
        <taxon>Bacteria</taxon>
        <taxon>Pseudomonadati</taxon>
        <taxon>Bacteroidota</taxon>
        <taxon>Flavobacteriia</taxon>
        <taxon>Flavobacteriales</taxon>
        <taxon>Flavobacteriaceae</taxon>
        <taxon>Flavobacterium</taxon>
    </lineage>
</organism>
<keyword evidence="3" id="KW-1185">Reference proteome</keyword>
<keyword evidence="1" id="KW-0175">Coiled coil</keyword>
<proteinExistence type="predicted"/>
<dbReference type="RefSeq" id="WP_140998950.1">
    <property type="nucleotide sequence ID" value="NZ_VDCZ01000013.1"/>
</dbReference>
<reference evidence="3" key="1">
    <citation type="submission" date="2019-05" db="EMBL/GenBank/DDBJ databases">
        <title>Flavobacterium profundi sp. nov., isolated from a deep-sea seamount.</title>
        <authorList>
            <person name="Zhang D.-C."/>
        </authorList>
    </citation>
    <scope>NUCLEOTIDE SEQUENCE [LARGE SCALE GENOMIC DNA]</scope>
    <source>
        <strain evidence="3">TP390</strain>
    </source>
</reference>
<comment type="caution">
    <text evidence="2">The sequence shown here is derived from an EMBL/GenBank/DDBJ whole genome shotgun (WGS) entry which is preliminary data.</text>
</comment>
<gene>
    <name evidence="2" type="ORF">GOQ30_15220</name>
</gene>
<protein>
    <submittedName>
        <fullName evidence="2">Uncharacterized protein</fullName>
    </submittedName>
</protein>
<feature type="coiled-coil region" evidence="1">
    <location>
        <begin position="907"/>
        <end position="934"/>
    </location>
</feature>
<evidence type="ECO:0000313" key="3">
    <source>
        <dbReference type="Proteomes" id="UP000431264"/>
    </source>
</evidence>
<dbReference type="AlphaFoldDB" id="A0A6I4IUG8"/>
<evidence type="ECO:0000256" key="1">
    <source>
        <dbReference type="SAM" id="Coils"/>
    </source>
</evidence>
<name>A0A6I4IUG8_9FLAO</name>
<sequence>MSTQIKNTLFRFVTMRAPELLEKETIDKSFVKHPELDGINQTFTSAYLSDMQTASQGKRVSLESTTASFETNAVEKKEQLVDNALVSQEMYDFSIWLTKNRNRFTLTEISTKISENEDLLEGLDEATLVLLWDNLFYQIVNSKSNYLRDIILSILVADFFLKNYPTVAVDNLDQLRKFAQARVIMPKELFEKEGASTKDALKKQALSELPLTTKNLDSEITALVSNQKIDLLKKAKEELVLVKKKYQKENQKAYNLAQKTYQEDVKSAYDAADTIQRIYTDPITNEERTITEYVDLVLPTFEFLTEGELNLSTISNSVSQETATLVENIVSIHDFETFDEINDFINSEIISLTDTVFTNSNSNQTLVNTNGVVIPVSTLNTDTPNTFTVKGLGLGYNPTMSLQILFNQIPNVTDVVSASYTVGSSKDINSFSQYSETFSSSIVNGKLAVTVFTEGLSINQLNNFDFFGEIVLTNGTKINFSGVLAISTPILGSIVNYSIKGKGNFELELVDDTIGIGEGNTGNVVDYMPTGFGISRLGVADYRKVEQEVCCYVPGEVSHIENVMAREYKEKTTRRLRRTEDTTTTSKEQEIEKLTDTSTTDRFEMNQEVSSLLAEDKTFGSHGEMHWGGIGDFGGSIGADFATNTTSEESTNQAISHAKEVTERALDRVVKKVKEERVSKIIEEFSEENTHGFDNRKGDNHVSGVYRWIDKVYKNKIVNYGKRLMYEFMIPEPASFHKEAIKDTSNYDTLLTPPKDPRMASDTTKLLLDETFEQTYLIWAKEFNVAVPEKPIQKINISKSVDFTGERAGSSGAKEFSIPSNYAITDNSKINLSWRHCEAYPGIIFSVGNWTSGYSDRHGSVSLSTSSLKGITDTLAVSYTSWDINKVTISVTLECELVTEAKEKWRLEAFNAIIAAYEIKLAEYNEALATLKLEQVEKTKINPGFYRQIENMVFRKNCIEYLISHEALGKGLLLKGNDENPLNGLRVDYNSPALETYAAKVKFFEQAFEWNLMSYFLYPFYWAQKDNWKALYNINEIDDPTFKAFLQSGMARVILTVRPGFEEAVNWYMATGQIWNGGQVPTMDDELYVSIIEELRNPEGEVEETWESRVPTSLTLIQAGSIGLEVTGLPCNTECGDHLLFDSDMNPIVQTNAAIGDTETADEPQPEPAPADA</sequence>